<reference evidence="1" key="1">
    <citation type="submission" date="2020-11" db="EMBL/GenBank/DDBJ databases">
        <authorList>
            <person name="Tran Van P."/>
        </authorList>
    </citation>
    <scope>NUCLEOTIDE SEQUENCE</scope>
</reference>
<dbReference type="EMBL" id="OC325637">
    <property type="protein sequence ID" value="CAD7415199.1"/>
    <property type="molecule type" value="Genomic_DNA"/>
</dbReference>
<name>A0A7R9DI89_TIMCR</name>
<protein>
    <submittedName>
        <fullName evidence="1">Uncharacterized protein</fullName>
    </submittedName>
</protein>
<accession>A0A7R9DI89</accession>
<sequence length="22" mass="2884">MIWWVKERSVRVLKRLAYPCWY</sequence>
<gene>
    <name evidence="1" type="ORF">TCEB3V08_LOCUS12350</name>
</gene>
<proteinExistence type="predicted"/>
<evidence type="ECO:0000313" key="1">
    <source>
        <dbReference type="EMBL" id="CAD7415199.1"/>
    </source>
</evidence>
<dbReference type="AlphaFoldDB" id="A0A7R9DI89"/>
<organism evidence="1">
    <name type="scientific">Timema cristinae</name>
    <name type="common">Walking stick</name>
    <dbReference type="NCBI Taxonomy" id="61476"/>
    <lineage>
        <taxon>Eukaryota</taxon>
        <taxon>Metazoa</taxon>
        <taxon>Ecdysozoa</taxon>
        <taxon>Arthropoda</taxon>
        <taxon>Hexapoda</taxon>
        <taxon>Insecta</taxon>
        <taxon>Pterygota</taxon>
        <taxon>Neoptera</taxon>
        <taxon>Polyneoptera</taxon>
        <taxon>Phasmatodea</taxon>
        <taxon>Timematodea</taxon>
        <taxon>Timematoidea</taxon>
        <taxon>Timematidae</taxon>
        <taxon>Timema</taxon>
    </lineage>
</organism>